<feature type="signal peptide" evidence="1">
    <location>
        <begin position="1"/>
        <end position="28"/>
    </location>
</feature>
<keyword evidence="3" id="KW-1185">Reference proteome</keyword>
<dbReference type="EMBL" id="JAGIOA010000001">
    <property type="protein sequence ID" value="MBP2377372.1"/>
    <property type="molecule type" value="Genomic_DNA"/>
</dbReference>
<protein>
    <submittedName>
        <fullName evidence="2">Outer membrane protein assembly factor BamB</fullName>
    </submittedName>
</protein>
<keyword evidence="1" id="KW-0732">Signal</keyword>
<dbReference type="PROSITE" id="PS51257">
    <property type="entry name" value="PROKAR_LIPOPROTEIN"/>
    <property type="match status" value="1"/>
</dbReference>
<name>A0ABS4WME4_9MICO</name>
<gene>
    <name evidence="2" type="ORF">JOF42_000867</name>
</gene>
<dbReference type="SUPFAM" id="SSF50998">
    <property type="entry name" value="Quinoprotein alcohol dehydrogenase-like"/>
    <property type="match status" value="1"/>
</dbReference>
<organism evidence="2 3">
    <name type="scientific">Microbacterium phyllosphaerae</name>
    <dbReference type="NCBI Taxonomy" id="124798"/>
    <lineage>
        <taxon>Bacteria</taxon>
        <taxon>Bacillati</taxon>
        <taxon>Actinomycetota</taxon>
        <taxon>Actinomycetes</taxon>
        <taxon>Micrococcales</taxon>
        <taxon>Microbacteriaceae</taxon>
        <taxon>Microbacterium</taxon>
    </lineage>
</organism>
<feature type="chain" id="PRO_5046385928" evidence="1">
    <location>
        <begin position="29"/>
        <end position="402"/>
    </location>
</feature>
<dbReference type="InterPro" id="IPR011047">
    <property type="entry name" value="Quinoprotein_ADH-like_sf"/>
</dbReference>
<reference evidence="2 3" key="1">
    <citation type="submission" date="2021-03" db="EMBL/GenBank/DDBJ databases">
        <title>Sequencing the genomes of 1000 actinobacteria strains.</title>
        <authorList>
            <person name="Klenk H.-P."/>
        </authorList>
    </citation>
    <scope>NUCLEOTIDE SEQUENCE [LARGE SCALE GENOMIC DNA]</scope>
    <source>
        <strain evidence="2 3">DSM 13468</strain>
    </source>
</reference>
<evidence type="ECO:0000256" key="1">
    <source>
        <dbReference type="SAM" id="SignalP"/>
    </source>
</evidence>
<accession>A0ABS4WME4</accession>
<dbReference type="Gene3D" id="2.130.10.10">
    <property type="entry name" value="YVTN repeat-like/Quinoprotein amine dehydrogenase"/>
    <property type="match status" value="1"/>
</dbReference>
<proteinExistence type="predicted"/>
<comment type="caution">
    <text evidence="2">The sequence shown here is derived from an EMBL/GenBank/DDBJ whole genome shotgun (WGS) entry which is preliminary data.</text>
</comment>
<evidence type="ECO:0000313" key="2">
    <source>
        <dbReference type="EMBL" id="MBP2377372.1"/>
    </source>
</evidence>
<dbReference type="Proteomes" id="UP000703720">
    <property type="component" value="Unassembled WGS sequence"/>
</dbReference>
<evidence type="ECO:0000313" key="3">
    <source>
        <dbReference type="Proteomes" id="UP000703720"/>
    </source>
</evidence>
<dbReference type="RefSeq" id="WP_210096731.1">
    <property type="nucleotide sequence ID" value="NZ_BAAAIO010000001.1"/>
</dbReference>
<dbReference type="InterPro" id="IPR015943">
    <property type="entry name" value="WD40/YVTN_repeat-like_dom_sf"/>
</dbReference>
<sequence length="402" mass="41476">MHRPARSRLAAGALATLAVVALAGCATAAPSASGEPDASDAAHEGDTRVAIAYDGGIVVLDGETLDTVDSADLDGFLRVNPAGDHDGHVFVTAADGFHVLDTGLASDTVEFTGEVFDAVTPGHATPHAGRTALFDDGTGDVTLFDTDAVGTGSLPEAETLTSEEAHHGVAIELSDGTVLSTIGTSESRSGVRLLAEDGSELARNEQCPGVHGEGALKGEAVVFGCEDGALLFAAGAFTKLDAPDAFGRSGNAYVTDTSAIAAMDYKIDPDQEGYLLSKLALVDTEAQELSVVDLPEGVEYTWRGVGRDGHDNIIVLASDGTLNVLDETGEVIDSWSVIEPWESPEEWQQPHPGLRVVGDIAYVTEPAANRILAIDLHTGEVSAEATLDVVPGEFVVVGAAGH</sequence>